<evidence type="ECO:0000313" key="1">
    <source>
        <dbReference type="EMBL" id="KAK9156477.1"/>
    </source>
</evidence>
<accession>A0AAP0KPS6</accession>
<protein>
    <submittedName>
        <fullName evidence="1">Uncharacterized protein</fullName>
    </submittedName>
</protein>
<name>A0AAP0KPS6_9MAGN</name>
<proteinExistence type="predicted"/>
<dbReference type="AlphaFoldDB" id="A0AAP0KPS6"/>
<keyword evidence="2" id="KW-1185">Reference proteome</keyword>
<sequence length="340" mass="37965">MASSRDEDEIKFGEKKREVKKDMSNSDVWTPFVSDLEMSNVIEVAVVQSTNALGNDLSVQADLNVTGNRATGQRAGHWPVRTVGKLFSNGMVHSRAKGKLFSLHTFDPLLAAFPFLSYPSPCGSFSSWCSSDPSPLGAPFPLRSLLSRLPLFDTVSGVIGVGYDRATDPSFTGDSQRDELWAMGQVMRTLVGSQRIRVWYRTGSRMEWRGQLNFSSVAVHGLKRRVSICDFNASDVEEFSKHRASSAFIILNWIKWRQFAVKQTMECPKSYIKGCRQYITCEICGIKELKKNNMRRASGDLLESDAQFQSTTSWGGRKRTGTSIVEMLPGCLSSTIEEQQ</sequence>
<reference evidence="1 2" key="1">
    <citation type="submission" date="2024-01" db="EMBL/GenBank/DDBJ databases">
        <title>Genome assemblies of Stephania.</title>
        <authorList>
            <person name="Yang L."/>
        </authorList>
    </citation>
    <scope>NUCLEOTIDE SEQUENCE [LARGE SCALE GENOMIC DNA]</scope>
    <source>
        <strain evidence="1">QJT</strain>
        <tissue evidence="1">Leaf</tissue>
    </source>
</reference>
<comment type="caution">
    <text evidence="1">The sequence shown here is derived from an EMBL/GenBank/DDBJ whole genome shotgun (WGS) entry which is preliminary data.</text>
</comment>
<dbReference type="Proteomes" id="UP001417504">
    <property type="component" value="Unassembled WGS sequence"/>
</dbReference>
<organism evidence="1 2">
    <name type="scientific">Stephania japonica</name>
    <dbReference type="NCBI Taxonomy" id="461633"/>
    <lineage>
        <taxon>Eukaryota</taxon>
        <taxon>Viridiplantae</taxon>
        <taxon>Streptophyta</taxon>
        <taxon>Embryophyta</taxon>
        <taxon>Tracheophyta</taxon>
        <taxon>Spermatophyta</taxon>
        <taxon>Magnoliopsida</taxon>
        <taxon>Ranunculales</taxon>
        <taxon>Menispermaceae</taxon>
        <taxon>Menispermoideae</taxon>
        <taxon>Cissampelideae</taxon>
        <taxon>Stephania</taxon>
    </lineage>
</organism>
<dbReference type="EMBL" id="JBBNAE010000001">
    <property type="protein sequence ID" value="KAK9156477.1"/>
    <property type="molecule type" value="Genomic_DNA"/>
</dbReference>
<gene>
    <name evidence="1" type="ORF">Sjap_003957</name>
</gene>
<evidence type="ECO:0000313" key="2">
    <source>
        <dbReference type="Proteomes" id="UP001417504"/>
    </source>
</evidence>